<dbReference type="Pfam" id="PF00365">
    <property type="entry name" value="PFK"/>
    <property type="match status" value="1"/>
</dbReference>
<evidence type="ECO:0000313" key="13">
    <source>
        <dbReference type="Proteomes" id="UP001179121"/>
    </source>
</evidence>
<dbReference type="AlphaFoldDB" id="A0AA86MZT8"/>
<evidence type="ECO:0000256" key="8">
    <source>
        <dbReference type="ARBA" id="ARBA00023152"/>
    </source>
</evidence>
<keyword evidence="8 10" id="KW-0324">Glycolysis</keyword>
<dbReference type="InterPro" id="IPR035966">
    <property type="entry name" value="PKF_sf"/>
</dbReference>
<evidence type="ECO:0000256" key="6">
    <source>
        <dbReference type="ARBA" id="ARBA00022777"/>
    </source>
</evidence>
<dbReference type="InterPro" id="IPR054846">
    <property type="entry name" value="PFKA_PPi_Ttgales"/>
</dbReference>
<dbReference type="EMBL" id="OX365700">
    <property type="protein sequence ID" value="CAI4032113.1"/>
    <property type="molecule type" value="Genomic_DNA"/>
</dbReference>
<evidence type="ECO:0000256" key="9">
    <source>
        <dbReference type="ARBA" id="ARBA00048072"/>
    </source>
</evidence>
<dbReference type="PRINTS" id="PR00476">
    <property type="entry name" value="PHFRCTKINASE"/>
</dbReference>
<dbReference type="GO" id="GO:0047334">
    <property type="term" value="F:diphosphate-fructose-6-phosphate 1-phosphotransferase activity"/>
    <property type="evidence" value="ECO:0007669"/>
    <property type="project" value="UniProtKB-EC"/>
</dbReference>
<organism evidence="12 13">
    <name type="scientific">Nitrospira tepida</name>
    <dbReference type="NCBI Taxonomy" id="2973512"/>
    <lineage>
        <taxon>Bacteria</taxon>
        <taxon>Pseudomonadati</taxon>
        <taxon>Nitrospirota</taxon>
        <taxon>Nitrospiria</taxon>
        <taxon>Nitrospirales</taxon>
        <taxon>Nitrospiraceae</taxon>
        <taxon>Nitrospira</taxon>
    </lineage>
</organism>
<dbReference type="KEGG" id="nti:DNFV4_02538"/>
<comment type="activity regulation">
    <text evidence="10">Non-allosteric.</text>
</comment>
<keyword evidence="4 10" id="KW-0808">Transferase</keyword>
<dbReference type="InterPro" id="IPR000023">
    <property type="entry name" value="Phosphofructokinase_dom"/>
</dbReference>
<name>A0AA86MZT8_9BACT</name>
<comment type="pathway">
    <text evidence="10">Carbohydrate degradation; glycolysis; D-glyceraldehyde 3-phosphate and glycerone phosphate from D-glucose: step 3/4.</text>
</comment>
<keyword evidence="6 10" id="KW-0418">Kinase</keyword>
<dbReference type="SUPFAM" id="SSF53784">
    <property type="entry name" value="Phosphofructokinase"/>
    <property type="match status" value="1"/>
</dbReference>
<dbReference type="GO" id="GO:0046872">
    <property type="term" value="F:metal ion binding"/>
    <property type="evidence" value="ECO:0007669"/>
    <property type="project" value="UniProtKB-KW"/>
</dbReference>
<dbReference type="Gene3D" id="3.40.50.450">
    <property type="match status" value="1"/>
</dbReference>
<sequence>MTETVAILVGGGPAPGINGVISAATIRCLDEGWKVLGIEQGFKWIMRGDLSKVVPLTLERMSRLHFRGGSLLKTSRANPTKNPSHLAQVLKSLDQLGVTGLVTIGGDDTCFSALSLERAAQGRLRVVHVPKTIDNDLDLPQGISTFGFQTARHVGTFAVTSILEDARTTGHWFFVVAMGRKAGHLALGIGKAAGATLTMIPEEFRDRPIKLATVADILAGAIIKRLSLGREDGVAVLAEGLAEIMSPDDLTALASVARDDHGHVELADLDLGRVLKEEVLKRLAPYGLSPTIRVKDLGYELRCADPIPFDMEYCRDLGCSAAEYLISGGTGAMVSIVNGACSPIPFGRILDPATQRTRVRMVDVASESYRIARRYMVRLDESDFAERERLARCAAVAGLTAEAFRERFAAVAAHERGAPALPSSGNH</sequence>
<evidence type="ECO:0000256" key="2">
    <source>
        <dbReference type="ARBA" id="ARBA00003138"/>
    </source>
</evidence>
<reference evidence="12" key="1">
    <citation type="submission" date="2022-10" db="EMBL/GenBank/DDBJ databases">
        <authorList>
            <person name="Koch H."/>
        </authorList>
    </citation>
    <scope>NUCLEOTIDE SEQUENCE</scope>
    <source>
        <strain evidence="12">DNF</strain>
    </source>
</reference>
<keyword evidence="7 10" id="KW-0460">Magnesium</keyword>
<dbReference type="NCBIfam" id="NF041103">
    <property type="entry name" value="PFKA_PPi_Ttgales"/>
    <property type="match status" value="1"/>
</dbReference>
<feature type="binding site" evidence="10">
    <location>
        <position position="12"/>
    </location>
    <ligand>
        <name>diphosphate</name>
        <dbReference type="ChEBI" id="CHEBI:33019"/>
    </ligand>
</feature>
<accession>A0AA86MZT8</accession>
<dbReference type="RefSeq" id="WP_289268861.1">
    <property type="nucleotide sequence ID" value="NZ_OX365700.1"/>
</dbReference>
<evidence type="ECO:0000256" key="5">
    <source>
        <dbReference type="ARBA" id="ARBA00022723"/>
    </source>
</evidence>
<dbReference type="GO" id="GO:0003872">
    <property type="term" value="F:6-phosphofructokinase activity"/>
    <property type="evidence" value="ECO:0007669"/>
    <property type="project" value="UniProtKB-UniRule"/>
</dbReference>
<protein>
    <recommendedName>
        <fullName evidence="10">Pyrophosphate--fructose 6-phosphate 1-phosphotransferase</fullName>
        <ecNumber evidence="10">2.7.1.90</ecNumber>
    </recommendedName>
    <alternativeName>
        <fullName evidence="10">6-phosphofructokinase, pyrophosphate dependent</fullName>
    </alternativeName>
    <alternativeName>
        <fullName evidence="10">PPi-dependent phosphofructokinase</fullName>
        <shortName evidence="10">PPi-PFK</shortName>
    </alternativeName>
    <alternativeName>
        <fullName evidence="10">Pyrophosphate-dependent 6-phosphofructose-1-kinase</fullName>
    </alternativeName>
</protein>
<evidence type="ECO:0000256" key="3">
    <source>
        <dbReference type="ARBA" id="ARBA00022490"/>
    </source>
</evidence>
<feature type="binding site" evidence="10">
    <location>
        <begin position="178"/>
        <end position="180"/>
    </location>
    <ligand>
        <name>substrate</name>
    </ligand>
</feature>
<comment type="catalytic activity">
    <reaction evidence="9 10">
        <text>beta-D-fructose 6-phosphate + diphosphate = beta-D-fructose 1,6-bisphosphate + phosphate + H(+)</text>
        <dbReference type="Rhea" id="RHEA:13613"/>
        <dbReference type="ChEBI" id="CHEBI:15378"/>
        <dbReference type="ChEBI" id="CHEBI:32966"/>
        <dbReference type="ChEBI" id="CHEBI:33019"/>
        <dbReference type="ChEBI" id="CHEBI:43474"/>
        <dbReference type="ChEBI" id="CHEBI:57634"/>
        <dbReference type="EC" id="2.7.1.90"/>
    </reaction>
</comment>
<keyword evidence="13" id="KW-1185">Reference proteome</keyword>
<evidence type="ECO:0000256" key="7">
    <source>
        <dbReference type="ARBA" id="ARBA00022842"/>
    </source>
</evidence>
<evidence type="ECO:0000313" key="12">
    <source>
        <dbReference type="EMBL" id="CAI4032113.1"/>
    </source>
</evidence>
<gene>
    <name evidence="10" type="primary">pfp</name>
    <name evidence="12" type="ORF">DNFV4_02538</name>
</gene>
<feature type="binding site" evidence="10">
    <location>
        <position position="107"/>
    </location>
    <ligand>
        <name>Mg(2+)</name>
        <dbReference type="ChEBI" id="CHEBI:18420"/>
        <note>catalytic</note>
    </ligand>
</feature>
<comment type="subcellular location">
    <subcellularLocation>
        <location evidence="10">Cytoplasm</location>
    </subcellularLocation>
</comment>
<evidence type="ECO:0000259" key="11">
    <source>
        <dbReference type="Pfam" id="PF00365"/>
    </source>
</evidence>
<keyword evidence="3 10" id="KW-0963">Cytoplasm</keyword>
<dbReference type="PIRSF" id="PIRSF036482">
    <property type="entry name" value="PPi_PFK_TM0289"/>
    <property type="match status" value="1"/>
</dbReference>
<dbReference type="EC" id="2.7.1.90" evidence="10"/>
<feature type="domain" description="Phosphofructokinase" evidence="11">
    <location>
        <begin position="5"/>
        <end position="324"/>
    </location>
</feature>
<comment type="cofactor">
    <cofactor evidence="1 10">
        <name>Mg(2+)</name>
        <dbReference type="ChEBI" id="CHEBI:18420"/>
    </cofactor>
</comment>
<dbReference type="PANTHER" id="PTHR43650">
    <property type="entry name" value="PYROPHOSPHATE--FRUCTOSE 6-PHOSPHATE 1-PHOSPHOTRANSFERASE"/>
    <property type="match status" value="1"/>
</dbReference>
<dbReference type="GO" id="GO:0006002">
    <property type="term" value="P:fructose 6-phosphate metabolic process"/>
    <property type="evidence" value="ECO:0007669"/>
    <property type="project" value="InterPro"/>
</dbReference>
<feature type="binding site" evidence="10">
    <location>
        <position position="239"/>
    </location>
    <ligand>
        <name>substrate</name>
    </ligand>
</feature>
<dbReference type="GO" id="GO:0005829">
    <property type="term" value="C:cytosol"/>
    <property type="evidence" value="ECO:0007669"/>
    <property type="project" value="TreeGrafter"/>
</dbReference>
<evidence type="ECO:0000256" key="4">
    <source>
        <dbReference type="ARBA" id="ARBA00022679"/>
    </source>
</evidence>
<keyword evidence="5 10" id="KW-0479">Metal-binding</keyword>
<feature type="site" description="Important for catalytic activity; stabilizes the transition state when the phosphoryl donor is PPi" evidence="10">
    <location>
        <position position="131"/>
    </location>
</feature>
<feature type="active site" description="Proton acceptor" evidence="10">
    <location>
        <position position="134"/>
    </location>
</feature>
<dbReference type="Proteomes" id="UP001179121">
    <property type="component" value="Chromosome"/>
</dbReference>
<feature type="binding site" evidence="10">
    <location>
        <begin position="132"/>
        <end position="134"/>
    </location>
    <ligand>
        <name>substrate</name>
    </ligand>
</feature>
<comment type="subunit">
    <text evidence="10">Homodimer.</text>
</comment>
<evidence type="ECO:0000256" key="10">
    <source>
        <dbReference type="HAMAP-Rule" id="MF_01979"/>
    </source>
</evidence>
<dbReference type="InterPro" id="IPR022953">
    <property type="entry name" value="ATP_PFK"/>
</dbReference>
<feature type="site" description="Important for catalytic activity and substrate specificity; stabilizes the transition state when the phosphoryl donor is PPi; prevents ATP from binding by mimicking the alpha-phosphate group of ATP" evidence="10">
    <location>
        <position position="108"/>
    </location>
</feature>
<dbReference type="GO" id="GO:0009749">
    <property type="term" value="P:response to glucose"/>
    <property type="evidence" value="ECO:0007669"/>
    <property type="project" value="TreeGrafter"/>
</dbReference>
<proteinExistence type="inferred from homology"/>
<comment type="function">
    <text evidence="2 10">Catalyzes the phosphorylation of D-fructose 6-phosphate, the first committing step of glycolysis. Uses inorganic phosphate (PPi) as phosphoryl donor instead of ATP like common ATP-dependent phosphofructokinases (ATP-PFKs), which renders the reaction reversible, and can thus function both in glycolysis and gluconeogenesis. Consistently, PPi-PFK can replace the enzymes of both the forward (ATP-PFK) and reverse (fructose-bisphosphatase (FBPase)) reactions.</text>
</comment>
<dbReference type="HAMAP" id="MF_01979">
    <property type="entry name" value="Phosphofructokinase_II_Short"/>
    <property type="match status" value="1"/>
</dbReference>
<dbReference type="Gene3D" id="3.40.50.460">
    <property type="entry name" value="Phosphofructokinase domain"/>
    <property type="match status" value="1"/>
</dbReference>
<dbReference type="PANTHER" id="PTHR43650:SF1">
    <property type="entry name" value="PYROPHOSPHATE--FRUCTOSE 6-PHOSPHATE 1-PHOSPHOTRANSFERASE SUBUNIT BETA 2"/>
    <property type="match status" value="1"/>
</dbReference>
<evidence type="ECO:0000256" key="1">
    <source>
        <dbReference type="ARBA" id="ARBA00001946"/>
    </source>
</evidence>
<feature type="binding site" evidence="10">
    <location>
        <begin position="299"/>
        <end position="302"/>
    </location>
    <ligand>
        <name>substrate</name>
    </ligand>
</feature>
<dbReference type="InterPro" id="IPR011403">
    <property type="entry name" value="PPi-PFK_TM0289"/>
</dbReference>
<comment type="similarity">
    <text evidence="10">Belongs to the phosphofructokinase type A (PFKA) family. PPi-dependent PFK group II subfamily. Clade 'Short' sub-subfamily.</text>
</comment>